<dbReference type="InterPro" id="IPR057638">
    <property type="entry name" value="Ig_ZP2_2nd"/>
</dbReference>
<dbReference type="Ensembl" id="ENSHHUT00000008612.1">
    <property type="protein sequence ID" value="ENSHHUP00000008360.1"/>
    <property type="gene ID" value="ENSHHUG00000005129.1"/>
</dbReference>
<accession>A0A4W5KCY2</accession>
<evidence type="ECO:0000259" key="1">
    <source>
        <dbReference type="Pfam" id="PF23736"/>
    </source>
</evidence>
<dbReference type="GeneTree" id="ENSGT00940000166283"/>
<evidence type="ECO:0000313" key="3">
    <source>
        <dbReference type="Proteomes" id="UP000314982"/>
    </source>
</evidence>
<feature type="domain" description="Zona pellucida sperm-binding protein 2 second Ig-like" evidence="1">
    <location>
        <begin position="57"/>
        <end position="150"/>
    </location>
</feature>
<reference evidence="2" key="2">
    <citation type="submission" date="2025-08" db="UniProtKB">
        <authorList>
            <consortium name="Ensembl"/>
        </authorList>
    </citation>
    <scope>IDENTIFICATION</scope>
</reference>
<evidence type="ECO:0000313" key="2">
    <source>
        <dbReference type="Ensembl" id="ENSHHUP00000008360.1"/>
    </source>
</evidence>
<name>A0A4W5KCY2_9TELE</name>
<organism evidence="2 3">
    <name type="scientific">Hucho hucho</name>
    <name type="common">huchen</name>
    <dbReference type="NCBI Taxonomy" id="62062"/>
    <lineage>
        <taxon>Eukaryota</taxon>
        <taxon>Metazoa</taxon>
        <taxon>Chordata</taxon>
        <taxon>Craniata</taxon>
        <taxon>Vertebrata</taxon>
        <taxon>Euteleostomi</taxon>
        <taxon>Actinopterygii</taxon>
        <taxon>Neopterygii</taxon>
        <taxon>Teleostei</taxon>
        <taxon>Protacanthopterygii</taxon>
        <taxon>Salmoniformes</taxon>
        <taxon>Salmonidae</taxon>
        <taxon>Salmoninae</taxon>
        <taxon>Hucho</taxon>
    </lineage>
</organism>
<keyword evidence="3" id="KW-1185">Reference proteome</keyword>
<dbReference type="PANTHER" id="PTHR47130">
    <property type="entry name" value="SI:DKEY-19B23.11-RELATED"/>
    <property type="match status" value="1"/>
</dbReference>
<reference evidence="2" key="3">
    <citation type="submission" date="2025-09" db="UniProtKB">
        <authorList>
            <consortium name="Ensembl"/>
        </authorList>
    </citation>
    <scope>IDENTIFICATION</scope>
</reference>
<dbReference type="PANTHER" id="PTHR47130:SF6">
    <property type="entry name" value="EGG ENVELOPE GLYCOPROTEIN-LIKE PRECURSOR"/>
    <property type="match status" value="1"/>
</dbReference>
<protein>
    <recommendedName>
        <fullName evidence="1">Zona pellucida sperm-binding protein 2 second Ig-like domain-containing protein</fullName>
    </recommendedName>
</protein>
<dbReference type="Proteomes" id="UP000314982">
    <property type="component" value="Unassembled WGS sequence"/>
</dbReference>
<proteinExistence type="predicted"/>
<sequence>MFSILPLPGHAELRASYFSCHTDNQDDEVFTFSFNLITIDANGMETTYHVNATCSLSLPWSPREVSCEENYMEVSMRSDVSCLSGTTTDAWTAALATAHSAATSTWQVMFQQEGQQLTPMSFSEARELGYVFHLTQGRLVFRSPYTPRSVMGSVSMVNGSLVEVVHPILFSRQRWVVMMVDWIVACSTSKFQ</sequence>
<dbReference type="Pfam" id="PF23736">
    <property type="entry name" value="Ig_ZP2"/>
    <property type="match status" value="1"/>
</dbReference>
<reference evidence="3" key="1">
    <citation type="submission" date="2018-06" db="EMBL/GenBank/DDBJ databases">
        <title>Genome assembly of Danube salmon.</title>
        <authorList>
            <person name="Macqueen D.J."/>
            <person name="Gundappa M.K."/>
        </authorList>
    </citation>
    <scope>NUCLEOTIDE SEQUENCE [LARGE SCALE GENOMIC DNA]</scope>
</reference>
<dbReference type="AlphaFoldDB" id="A0A4W5KCY2"/>